<dbReference type="InterPro" id="IPR000409">
    <property type="entry name" value="BEACH_dom"/>
</dbReference>
<dbReference type="Gene3D" id="1.10.1540.10">
    <property type="entry name" value="BEACH domain"/>
    <property type="match status" value="1"/>
</dbReference>
<dbReference type="SUPFAM" id="SSF81837">
    <property type="entry name" value="BEACH domain"/>
    <property type="match status" value="1"/>
</dbReference>
<accession>A0A815HM64</accession>
<protein>
    <recommendedName>
        <fullName evidence="1">BEACH domain-containing protein</fullName>
    </recommendedName>
</protein>
<evidence type="ECO:0000313" key="3">
    <source>
        <dbReference type="Proteomes" id="UP000663855"/>
    </source>
</evidence>
<evidence type="ECO:0000259" key="1">
    <source>
        <dbReference type="PROSITE" id="PS50197"/>
    </source>
</evidence>
<comment type="caution">
    <text evidence="2">The sequence shown here is derived from an EMBL/GenBank/DDBJ whole genome shotgun (WGS) entry which is preliminary data.</text>
</comment>
<dbReference type="GO" id="GO:0005829">
    <property type="term" value="C:cytosol"/>
    <property type="evidence" value="ECO:0007669"/>
    <property type="project" value="TreeGrafter"/>
</dbReference>
<dbReference type="Pfam" id="PF02138">
    <property type="entry name" value="Beach"/>
    <property type="match status" value="1"/>
</dbReference>
<proteinExistence type="predicted"/>
<organism evidence="2 3">
    <name type="scientific">Rotaria magnacalcarata</name>
    <dbReference type="NCBI Taxonomy" id="392030"/>
    <lineage>
        <taxon>Eukaryota</taxon>
        <taxon>Metazoa</taxon>
        <taxon>Spiralia</taxon>
        <taxon>Gnathifera</taxon>
        <taxon>Rotifera</taxon>
        <taxon>Eurotatoria</taxon>
        <taxon>Bdelloidea</taxon>
        <taxon>Philodinida</taxon>
        <taxon>Philodinidae</taxon>
        <taxon>Rotaria</taxon>
    </lineage>
</organism>
<dbReference type="GO" id="GO:0016020">
    <property type="term" value="C:membrane"/>
    <property type="evidence" value="ECO:0007669"/>
    <property type="project" value="TreeGrafter"/>
</dbReference>
<name>A0A815HM64_9BILA</name>
<sequence length="199" mass="22599">MNVQIPNIPLHRSTSIVLDDLEGVDEKVPLWYTLFDEYCSCNALSHSNGTVYLHCICNYKVETLETDYVSAHLNQWIDLIFGYKQAGQAAVDALNVFMYCMIQNFGQIPSQLLTEPHPQRQTRVQTAFEIELQDRVLNIFQNLTRIRAFFVEITPANDKLCDPITFISIPKNQVRSFMQQGIPDTLITVSINGVVGNNG</sequence>
<dbReference type="Proteomes" id="UP000663855">
    <property type="component" value="Unassembled WGS sequence"/>
</dbReference>
<feature type="domain" description="BEACH" evidence="1">
    <location>
        <begin position="1"/>
        <end position="145"/>
    </location>
</feature>
<dbReference type="PANTHER" id="PTHR13743">
    <property type="entry name" value="BEIGE/BEACH-RELATED"/>
    <property type="match status" value="1"/>
</dbReference>
<dbReference type="PROSITE" id="PS50197">
    <property type="entry name" value="BEACH"/>
    <property type="match status" value="1"/>
</dbReference>
<dbReference type="InterPro" id="IPR036372">
    <property type="entry name" value="BEACH_dom_sf"/>
</dbReference>
<dbReference type="GO" id="GO:0019901">
    <property type="term" value="F:protein kinase binding"/>
    <property type="evidence" value="ECO:0007669"/>
    <property type="project" value="TreeGrafter"/>
</dbReference>
<evidence type="ECO:0000313" key="2">
    <source>
        <dbReference type="EMBL" id="CAF1355844.1"/>
    </source>
</evidence>
<dbReference type="EMBL" id="CAJNOV010009231">
    <property type="protein sequence ID" value="CAF1355844.1"/>
    <property type="molecule type" value="Genomic_DNA"/>
</dbReference>
<dbReference type="SMART" id="SM01026">
    <property type="entry name" value="Beach"/>
    <property type="match status" value="1"/>
</dbReference>
<dbReference type="GO" id="GO:0008104">
    <property type="term" value="P:intracellular protein localization"/>
    <property type="evidence" value="ECO:0007669"/>
    <property type="project" value="TreeGrafter"/>
</dbReference>
<dbReference type="PANTHER" id="PTHR13743:SF112">
    <property type="entry name" value="BEACH DOMAIN-CONTAINING PROTEIN"/>
    <property type="match status" value="1"/>
</dbReference>
<gene>
    <name evidence="2" type="ORF">CJN711_LOCUS19667</name>
</gene>
<dbReference type="AlphaFoldDB" id="A0A815HM64"/>
<reference evidence="2" key="1">
    <citation type="submission" date="2021-02" db="EMBL/GenBank/DDBJ databases">
        <authorList>
            <person name="Nowell W R."/>
        </authorList>
    </citation>
    <scope>NUCLEOTIDE SEQUENCE</scope>
</reference>
<dbReference type="InterPro" id="IPR050865">
    <property type="entry name" value="BEACH_Domain"/>
</dbReference>